<dbReference type="GO" id="GO:0042158">
    <property type="term" value="P:lipoprotein biosynthetic process"/>
    <property type="evidence" value="ECO:0007669"/>
    <property type="project" value="UniProtKB-UniRule"/>
</dbReference>
<protein>
    <recommendedName>
        <fullName evidence="9">Apolipoprotein N-acyltransferase</fullName>
        <shortName evidence="9">ALP N-acyltransferase</shortName>
        <ecNumber evidence="9">2.3.1.269</ecNumber>
    </recommendedName>
</protein>
<feature type="transmembrane region" description="Helical" evidence="9">
    <location>
        <begin position="180"/>
        <end position="204"/>
    </location>
</feature>
<evidence type="ECO:0000259" key="10">
    <source>
        <dbReference type="PROSITE" id="PS50263"/>
    </source>
</evidence>
<feature type="transmembrane region" description="Helical" evidence="9">
    <location>
        <begin position="74"/>
        <end position="94"/>
    </location>
</feature>
<evidence type="ECO:0000256" key="3">
    <source>
        <dbReference type="ARBA" id="ARBA00022475"/>
    </source>
</evidence>
<dbReference type="Proteomes" id="UP000243924">
    <property type="component" value="Chromosome I"/>
</dbReference>
<evidence type="ECO:0000313" key="11">
    <source>
        <dbReference type="EMBL" id="SDT87897.1"/>
    </source>
</evidence>
<dbReference type="PANTHER" id="PTHR38686">
    <property type="entry name" value="APOLIPOPROTEIN N-ACYLTRANSFERASE"/>
    <property type="match status" value="1"/>
</dbReference>
<feature type="transmembrane region" description="Helical" evidence="9">
    <location>
        <begin position="140"/>
        <end position="160"/>
    </location>
</feature>
<gene>
    <name evidence="9" type="primary">lnt</name>
    <name evidence="11" type="ORF">SAMN05216210_0106</name>
</gene>
<comment type="similarity">
    <text evidence="2 9">Belongs to the CN hydrolase family. Apolipoprotein N-acyltransferase subfamily.</text>
</comment>
<proteinExistence type="inferred from homology"/>
<keyword evidence="4 9" id="KW-0808">Transferase</keyword>
<keyword evidence="8 9" id="KW-0012">Acyltransferase</keyword>
<dbReference type="InterPro" id="IPR036526">
    <property type="entry name" value="C-N_Hydrolase_sf"/>
</dbReference>
<keyword evidence="6 9" id="KW-1133">Transmembrane helix</keyword>
<feature type="transmembrane region" description="Helical" evidence="9">
    <location>
        <begin position="27"/>
        <end position="44"/>
    </location>
</feature>
<comment type="catalytic activity">
    <reaction evidence="9">
        <text>N-terminal S-1,2-diacyl-sn-glyceryl-L-cysteinyl-[lipoprotein] + a glycerophospholipid = N-acyl-S-1,2-diacyl-sn-glyceryl-L-cysteinyl-[lipoprotein] + a 2-acyl-sn-glycero-3-phospholipid + H(+)</text>
        <dbReference type="Rhea" id="RHEA:48228"/>
        <dbReference type="Rhea" id="RHEA-COMP:14681"/>
        <dbReference type="Rhea" id="RHEA-COMP:14684"/>
        <dbReference type="ChEBI" id="CHEBI:15378"/>
        <dbReference type="ChEBI" id="CHEBI:136912"/>
        <dbReference type="ChEBI" id="CHEBI:140656"/>
        <dbReference type="ChEBI" id="CHEBI:140657"/>
        <dbReference type="ChEBI" id="CHEBI:140660"/>
        <dbReference type="EC" id="2.3.1.269"/>
    </reaction>
</comment>
<dbReference type="HAMAP" id="MF_01148">
    <property type="entry name" value="Lnt"/>
    <property type="match status" value="1"/>
</dbReference>
<evidence type="ECO:0000256" key="6">
    <source>
        <dbReference type="ARBA" id="ARBA00022989"/>
    </source>
</evidence>
<dbReference type="PROSITE" id="PS50263">
    <property type="entry name" value="CN_HYDROLASE"/>
    <property type="match status" value="1"/>
</dbReference>
<dbReference type="STRING" id="1434072.SAMN05216210_0106"/>
<dbReference type="Gene3D" id="3.60.110.10">
    <property type="entry name" value="Carbon-nitrogen hydrolase"/>
    <property type="match status" value="1"/>
</dbReference>
<accession>A0A1H2DYH3</accession>
<evidence type="ECO:0000256" key="5">
    <source>
        <dbReference type="ARBA" id="ARBA00022692"/>
    </source>
</evidence>
<comment type="subcellular location">
    <subcellularLocation>
        <location evidence="1 9">Cell membrane</location>
        <topology evidence="1 9">Multi-pass membrane protein</topology>
    </subcellularLocation>
</comment>
<dbReference type="InterPro" id="IPR003010">
    <property type="entry name" value="C-N_Hydrolase"/>
</dbReference>
<dbReference type="UniPathway" id="UPA00666"/>
<feature type="transmembrane region" description="Helical" evidence="9">
    <location>
        <begin position="516"/>
        <end position="538"/>
    </location>
</feature>
<keyword evidence="3 9" id="KW-1003">Cell membrane</keyword>
<evidence type="ECO:0000256" key="9">
    <source>
        <dbReference type="HAMAP-Rule" id="MF_01148"/>
    </source>
</evidence>
<dbReference type="Pfam" id="PF00795">
    <property type="entry name" value="CN_hydrolase"/>
    <property type="match status" value="1"/>
</dbReference>
<dbReference type="Pfam" id="PF20154">
    <property type="entry name" value="LNT_N"/>
    <property type="match status" value="1"/>
</dbReference>
<dbReference type="InterPro" id="IPR045378">
    <property type="entry name" value="LNT_N"/>
</dbReference>
<keyword evidence="5 9" id="KW-0812">Transmembrane</keyword>
<evidence type="ECO:0000313" key="12">
    <source>
        <dbReference type="Proteomes" id="UP000243924"/>
    </source>
</evidence>
<organism evidence="11 12">
    <name type="scientific">Halopseudomonas salegens</name>
    <dbReference type="NCBI Taxonomy" id="1434072"/>
    <lineage>
        <taxon>Bacteria</taxon>
        <taxon>Pseudomonadati</taxon>
        <taxon>Pseudomonadota</taxon>
        <taxon>Gammaproteobacteria</taxon>
        <taxon>Pseudomonadales</taxon>
        <taxon>Pseudomonadaceae</taxon>
        <taxon>Halopseudomonas</taxon>
    </lineage>
</organism>
<dbReference type="SUPFAM" id="SSF56317">
    <property type="entry name" value="Carbon-nitrogen hydrolase"/>
    <property type="match status" value="1"/>
</dbReference>
<dbReference type="EC" id="2.3.1.269" evidence="9"/>
<keyword evidence="7 9" id="KW-0472">Membrane</keyword>
<evidence type="ECO:0000256" key="4">
    <source>
        <dbReference type="ARBA" id="ARBA00022679"/>
    </source>
</evidence>
<dbReference type="NCBIfam" id="TIGR00546">
    <property type="entry name" value="lnt"/>
    <property type="match status" value="1"/>
</dbReference>
<sequence length="547" mass="60872">MMSRFNPLLSRRDSFSLLAADARPERSFLSAGILAIVSGILWFIPWLAPALFVTAWLAPVPLLMALQRANALRAFLLGWLAGSVCFAGAGYWMIDFAINLRGVSWPTSLALASLFWIYAGLALGVGCLLAQFLRRAFPAWQFVTFPLALVVSMGVFPLLFETRFAEAQTGFLLALQGVDLVGAQGLDFLMLMFAVLIFQCLSWRHDAGRWLRHPSLLGWGLLVVWFAYSGSSWLYWEREVAGWSTKRIGLVQPNDAPSIEVPPPPPGFSRENPPEMQASQRLVDAGAELIIWPEARYKGYFERYSVRQAYARQVAEWGVPLVFHDAESQWVGGEQVGFNTVSLLDAQGHGGGHYRKMERMPFGEYLPAFFSMPGIDWLTQRFLGEFLRPLAAGSHHGVFFLDDLLLVPKICYETAFPASVAAAIGDDAAGKVLLFVSQDNWFGETSQPFQHRDMSIVRGIENRVPMIHVINNGPSVVASPSGRVVASTRAFSQTEMVAEMPFSATAGGSFFSRNPLLFNTFINVLMMILLALGIVRYVRRMRRNRKG</sequence>
<evidence type="ECO:0000256" key="1">
    <source>
        <dbReference type="ARBA" id="ARBA00004651"/>
    </source>
</evidence>
<keyword evidence="11" id="KW-0449">Lipoprotein</keyword>
<dbReference type="GO" id="GO:0016410">
    <property type="term" value="F:N-acyltransferase activity"/>
    <property type="evidence" value="ECO:0007669"/>
    <property type="project" value="UniProtKB-UniRule"/>
</dbReference>
<reference evidence="12" key="1">
    <citation type="submission" date="2016-10" db="EMBL/GenBank/DDBJ databases">
        <authorList>
            <person name="Varghese N."/>
            <person name="Submissions S."/>
        </authorList>
    </citation>
    <scope>NUCLEOTIDE SEQUENCE [LARGE SCALE GENOMIC DNA]</scope>
    <source>
        <strain evidence="12">CECT 8338</strain>
    </source>
</reference>
<feature type="transmembrane region" description="Helical" evidence="9">
    <location>
        <begin position="216"/>
        <end position="236"/>
    </location>
</feature>
<name>A0A1H2DYH3_9GAMM</name>
<feature type="domain" description="CN hydrolase" evidence="10">
    <location>
        <begin position="246"/>
        <end position="502"/>
    </location>
</feature>
<comment type="function">
    <text evidence="9">Catalyzes the phospholipid dependent N-acylation of the N-terminal cysteine of apolipoprotein, the last step in lipoprotein maturation.</text>
</comment>
<comment type="pathway">
    <text evidence="9">Protein modification; lipoprotein biosynthesis (N-acyl transfer).</text>
</comment>
<evidence type="ECO:0000256" key="2">
    <source>
        <dbReference type="ARBA" id="ARBA00010065"/>
    </source>
</evidence>
<feature type="transmembrane region" description="Helical" evidence="9">
    <location>
        <begin position="114"/>
        <end position="133"/>
    </location>
</feature>
<dbReference type="PANTHER" id="PTHR38686:SF1">
    <property type="entry name" value="APOLIPOPROTEIN N-ACYLTRANSFERASE"/>
    <property type="match status" value="1"/>
</dbReference>
<dbReference type="GO" id="GO:0005886">
    <property type="term" value="C:plasma membrane"/>
    <property type="evidence" value="ECO:0007669"/>
    <property type="project" value="UniProtKB-SubCell"/>
</dbReference>
<evidence type="ECO:0000256" key="7">
    <source>
        <dbReference type="ARBA" id="ARBA00023136"/>
    </source>
</evidence>
<keyword evidence="12" id="KW-1185">Reference proteome</keyword>
<evidence type="ECO:0000256" key="8">
    <source>
        <dbReference type="ARBA" id="ARBA00023315"/>
    </source>
</evidence>
<dbReference type="InterPro" id="IPR004563">
    <property type="entry name" value="Apolipo_AcylTrfase"/>
</dbReference>
<dbReference type="EMBL" id="LT629787">
    <property type="protein sequence ID" value="SDT87897.1"/>
    <property type="molecule type" value="Genomic_DNA"/>
</dbReference>
<dbReference type="AlphaFoldDB" id="A0A1H2DYH3"/>